<gene>
    <name evidence="1" type="ORF">DIU77_001570</name>
    <name evidence="2" type="ORF">DIU77_03305</name>
</gene>
<reference evidence="1 3" key="3">
    <citation type="journal article" date="2021" name="BMC Genomics">
        <title>Genome-resolved metagenome and metatranscriptome analyses of thermophilic composting reveal key bacterial players and their metabolic interactions.</title>
        <authorList>
            <person name="Braga L.P.P."/>
            <person name="Pereira R.V."/>
            <person name="Martins L.F."/>
            <person name="Moura L.M.S."/>
            <person name="Sanchez F.B."/>
            <person name="Patane J.S.L."/>
            <person name="da Silva A.M."/>
            <person name="Setubal J.C."/>
        </authorList>
    </citation>
    <scope>NUCLEOTIDE SEQUENCE [LARGE SCALE GENOMIC DNA]</scope>
    <source>
        <strain evidence="1">ZC4RG45</strain>
    </source>
</reference>
<evidence type="ECO:0000313" key="2">
    <source>
        <dbReference type="EMBL" id="PZN00598.1"/>
    </source>
</evidence>
<accession>A0A2W4K303</accession>
<dbReference type="Pfam" id="PF14337">
    <property type="entry name" value="Abi_alpha"/>
    <property type="match status" value="1"/>
</dbReference>
<name>A0A2W4K303_9PSEU</name>
<evidence type="ECO:0000313" key="3">
    <source>
        <dbReference type="Proteomes" id="UP000249324"/>
    </source>
</evidence>
<dbReference type="EMBL" id="QGUI02000008">
    <property type="protein sequence ID" value="MFO7190922.1"/>
    <property type="molecule type" value="Genomic_DNA"/>
</dbReference>
<reference evidence="1" key="4">
    <citation type="submission" date="2023-08" db="EMBL/GenBank/DDBJ databases">
        <authorList>
            <person name="Guima S.E.S."/>
            <person name="Martins L.F."/>
            <person name="Silva A.M."/>
            <person name="Setubal J.C."/>
        </authorList>
    </citation>
    <scope>NUCLEOTIDE SEQUENCE</scope>
    <source>
        <strain evidence="1">ZC4RG45</strain>
    </source>
</reference>
<dbReference type="STRING" id="1111738.GCA_000427905_01036"/>
<comment type="caution">
    <text evidence="2">The sequence shown here is derived from an EMBL/GenBank/DDBJ whole genome shotgun (WGS) entry which is preliminary data.</text>
</comment>
<organism evidence="2">
    <name type="scientific">Thermocrispum agreste</name>
    <dbReference type="NCBI Taxonomy" id="37925"/>
    <lineage>
        <taxon>Bacteria</taxon>
        <taxon>Bacillati</taxon>
        <taxon>Actinomycetota</taxon>
        <taxon>Actinomycetes</taxon>
        <taxon>Pseudonocardiales</taxon>
        <taxon>Pseudonocardiaceae</taxon>
        <taxon>Thermocrispum</taxon>
    </lineage>
</organism>
<proteinExistence type="predicted"/>
<dbReference type="InterPro" id="IPR025506">
    <property type="entry name" value="Abi_alpha"/>
</dbReference>
<reference evidence="2" key="1">
    <citation type="submission" date="2018-05" db="EMBL/GenBank/DDBJ databases">
        <authorList>
            <person name="Lanie J.A."/>
            <person name="Ng W.-L."/>
            <person name="Kazmierczak K.M."/>
            <person name="Andrzejewski T.M."/>
            <person name="Davidsen T.M."/>
            <person name="Wayne K.J."/>
            <person name="Tettelin H."/>
            <person name="Glass J.I."/>
            <person name="Rusch D."/>
            <person name="Podicherti R."/>
            <person name="Tsui H.-C.T."/>
            <person name="Winkler M.E."/>
        </authorList>
    </citation>
    <scope>NUCLEOTIDE SEQUENCE</scope>
    <source>
        <strain evidence="2">ZC4RG45</strain>
    </source>
</reference>
<dbReference type="Gene3D" id="3.30.110.190">
    <property type="match status" value="1"/>
</dbReference>
<sequence>MGEVQKRPVKRGVPVVGNTDLVQGIGGLLKVAATTSWRTVNRTLAATVRAGRTAVERTLDGERPVEVLQETTAELREFAWRTLGLDELNRQAAGPDGRGVTVTGLLGAFGPARSQARDNDADEVPTMEVLRARGQELLNRSADVDVTEEGHPAYARILSEITPDEARILRFLYREGPQPAVDVRTNRPFGIGSELVASGLSMIGEHAGLRHLDRIQPYLINLSRLGLIEFSKETVRNPNRYQVVEAQPRVLEAMKQAGRAPKIVRRSILLNAFGREFCKVCLFGDEPPTDGSTGA</sequence>
<dbReference type="EMBL" id="QGUI01000078">
    <property type="protein sequence ID" value="PZN00598.1"/>
    <property type="molecule type" value="Genomic_DNA"/>
</dbReference>
<dbReference type="Proteomes" id="UP000249324">
    <property type="component" value="Unassembled WGS sequence"/>
</dbReference>
<evidence type="ECO:0000313" key="1">
    <source>
        <dbReference type="EMBL" id="MFO7190922.1"/>
    </source>
</evidence>
<reference evidence="1" key="2">
    <citation type="submission" date="2018-05" db="EMBL/GenBank/DDBJ databases">
        <authorList>
            <person name="Moura L."/>
            <person name="Setubal J.C."/>
        </authorList>
    </citation>
    <scope>NUCLEOTIDE SEQUENCE</scope>
    <source>
        <strain evidence="1">ZC4RG45</strain>
    </source>
</reference>
<protein>
    <submittedName>
        <fullName evidence="2">DUF4393 domain-containing protein</fullName>
    </submittedName>
</protein>
<dbReference type="AlphaFoldDB" id="A0A2W4K303"/>